<reference evidence="2 5" key="2">
    <citation type="submission" date="2017-05" db="EMBL/GenBank/DDBJ databases">
        <authorList>
            <person name="Lin X.B."/>
            <person name="Stothard P."/>
            <person name="Tasseva G."/>
            <person name="Walter J."/>
        </authorList>
    </citation>
    <scope>NUCLEOTIDE SEQUENCE [LARGE SCALE GENOMIC DNA]</scope>
    <source>
        <strain evidence="2 5">609u</strain>
    </source>
</reference>
<accession>A0A256LBZ4</accession>
<dbReference type="RefSeq" id="WP_057719173.1">
    <property type="nucleotide sequence ID" value="NZ_NGNV01000044.1"/>
</dbReference>
<keyword evidence="5" id="KW-1185">Reference proteome</keyword>
<dbReference type="Gene3D" id="3.30.2310.20">
    <property type="entry name" value="RelE-like"/>
    <property type="match status" value="1"/>
</dbReference>
<evidence type="ECO:0000313" key="3">
    <source>
        <dbReference type="EMBL" id="OYR90935.1"/>
    </source>
</evidence>
<dbReference type="SUPFAM" id="SSF143011">
    <property type="entry name" value="RelE-like"/>
    <property type="match status" value="1"/>
</dbReference>
<keyword evidence="1" id="KW-1277">Toxin-antitoxin system</keyword>
<evidence type="ECO:0000313" key="4">
    <source>
        <dbReference type="Proteomes" id="UP000215828"/>
    </source>
</evidence>
<dbReference type="NCBIfam" id="TIGR02385">
    <property type="entry name" value="RelE_StbE"/>
    <property type="match status" value="1"/>
</dbReference>
<dbReference type="InterPro" id="IPR035093">
    <property type="entry name" value="RelE/ParE_toxin_dom_sf"/>
</dbReference>
<dbReference type="Proteomes" id="UP000215828">
    <property type="component" value="Unassembled WGS sequence"/>
</dbReference>
<organism evidence="3 4">
    <name type="scientific">Lactobacillus taiwanensis</name>
    <dbReference type="NCBI Taxonomy" id="508451"/>
    <lineage>
        <taxon>Bacteria</taxon>
        <taxon>Bacillati</taxon>
        <taxon>Bacillota</taxon>
        <taxon>Bacilli</taxon>
        <taxon>Lactobacillales</taxon>
        <taxon>Lactobacillaceae</taxon>
        <taxon>Lactobacillus</taxon>
    </lineage>
</organism>
<sequence length="115" mass="13507">MKQVEVYFSPTYKKELKKLKKKNYPIKLITQCLKAIIAQDNKILKKIKHHSLQGNWKGFNEFHPGRLSSNSNLNYDQWIVIYTFSKNKLILTLVSTGNHEILTKHKPKTLLNNKL</sequence>
<gene>
    <name evidence="2" type="ORF">CBF53_07620</name>
    <name evidence="3" type="ORF">CBF70_07065</name>
</gene>
<proteinExistence type="predicted"/>
<comment type="caution">
    <text evidence="3">The sequence shown here is derived from an EMBL/GenBank/DDBJ whole genome shotgun (WGS) entry which is preliminary data.</text>
</comment>
<name>A0A256LBZ4_9LACO</name>
<dbReference type="InterPro" id="IPR007712">
    <property type="entry name" value="RelE/ParE_toxin"/>
</dbReference>
<dbReference type="EMBL" id="NGNV01000044">
    <property type="protein sequence ID" value="OYR87314.1"/>
    <property type="molecule type" value="Genomic_DNA"/>
</dbReference>
<dbReference type="EMBL" id="NGNX01000033">
    <property type="protein sequence ID" value="OYR90935.1"/>
    <property type="molecule type" value="Genomic_DNA"/>
</dbReference>
<reference evidence="3 4" key="1">
    <citation type="submission" date="2017-04" db="EMBL/GenBank/DDBJ databases">
        <authorList>
            <person name="Afonso C.L."/>
            <person name="Miller P.J."/>
            <person name="Scott M.A."/>
            <person name="Spackman E."/>
            <person name="Goraichik I."/>
            <person name="Dimitrov K.M."/>
            <person name="Suarez D.L."/>
            <person name="Swayne D.E."/>
        </authorList>
    </citation>
    <scope>NUCLEOTIDE SEQUENCE [LARGE SCALE GENOMIC DNA]</scope>
    <source>
        <strain evidence="3 4">609q</strain>
    </source>
</reference>
<reference evidence="4 5" key="3">
    <citation type="submission" date="2017-09" db="EMBL/GenBank/DDBJ databases">
        <title>Tripartite evolution among Lactobacillus johnsonii, Lactobacillus taiwanensis, Lactobacillus reuteri and their rodent host.</title>
        <authorList>
            <person name="Wang T."/>
            <person name="Knowles S."/>
            <person name="Cheng C."/>
        </authorList>
    </citation>
    <scope>NUCLEOTIDE SEQUENCE [LARGE SCALE GENOMIC DNA]</scope>
    <source>
        <strain evidence="3 4">609q</strain>
        <strain evidence="2 5">609u</strain>
    </source>
</reference>
<protein>
    <recommendedName>
        <fullName evidence="6">Type II toxin-antitoxin system mRNA interferase toxin, RelE/StbE family</fullName>
    </recommendedName>
</protein>
<evidence type="ECO:0000313" key="5">
    <source>
        <dbReference type="Proteomes" id="UP000216316"/>
    </source>
</evidence>
<evidence type="ECO:0000256" key="1">
    <source>
        <dbReference type="ARBA" id="ARBA00022649"/>
    </source>
</evidence>
<evidence type="ECO:0000313" key="2">
    <source>
        <dbReference type="EMBL" id="OYR87314.1"/>
    </source>
</evidence>
<dbReference type="InterPro" id="IPR004386">
    <property type="entry name" value="Toxin_YafQ-like"/>
</dbReference>
<dbReference type="Pfam" id="PF15738">
    <property type="entry name" value="YafQ_toxin"/>
    <property type="match status" value="1"/>
</dbReference>
<dbReference type="Proteomes" id="UP000216316">
    <property type="component" value="Unassembled WGS sequence"/>
</dbReference>
<dbReference type="AlphaFoldDB" id="A0A256LBZ4"/>
<evidence type="ECO:0008006" key="6">
    <source>
        <dbReference type="Google" id="ProtNLM"/>
    </source>
</evidence>